<dbReference type="Proteomes" id="UP000095287">
    <property type="component" value="Unplaced"/>
</dbReference>
<feature type="compositionally biased region" description="Polar residues" evidence="2">
    <location>
        <begin position="36"/>
        <end position="45"/>
    </location>
</feature>
<feature type="region of interest" description="Disordered" evidence="2">
    <location>
        <begin position="26"/>
        <end position="45"/>
    </location>
</feature>
<protein>
    <submittedName>
        <fullName evidence="5">t-SNARE coiled-coil homology domain-containing protein</fullName>
    </submittedName>
</protein>
<keyword evidence="1" id="KW-0175">Coiled coil</keyword>
<evidence type="ECO:0000313" key="4">
    <source>
        <dbReference type="Proteomes" id="UP000095287"/>
    </source>
</evidence>
<keyword evidence="4" id="KW-1185">Reference proteome</keyword>
<feature type="signal peptide" evidence="3">
    <location>
        <begin position="1"/>
        <end position="15"/>
    </location>
</feature>
<name>A0A1I7ZF50_9BILA</name>
<evidence type="ECO:0000313" key="5">
    <source>
        <dbReference type="WBParaSite" id="L893_g25554.t1"/>
    </source>
</evidence>
<keyword evidence="3" id="KW-0732">Signal</keyword>
<organism evidence="4 5">
    <name type="scientific">Steinernema glaseri</name>
    <dbReference type="NCBI Taxonomy" id="37863"/>
    <lineage>
        <taxon>Eukaryota</taxon>
        <taxon>Metazoa</taxon>
        <taxon>Ecdysozoa</taxon>
        <taxon>Nematoda</taxon>
        <taxon>Chromadorea</taxon>
        <taxon>Rhabditida</taxon>
        <taxon>Tylenchina</taxon>
        <taxon>Panagrolaimomorpha</taxon>
        <taxon>Strongyloidoidea</taxon>
        <taxon>Steinernematidae</taxon>
        <taxon>Steinernema</taxon>
    </lineage>
</organism>
<reference evidence="5" key="1">
    <citation type="submission" date="2016-11" db="UniProtKB">
        <authorList>
            <consortium name="WormBaseParasite"/>
        </authorList>
    </citation>
    <scope>IDENTIFICATION</scope>
</reference>
<feature type="coiled-coil region" evidence="1">
    <location>
        <begin position="47"/>
        <end position="74"/>
    </location>
</feature>
<evidence type="ECO:0000256" key="1">
    <source>
        <dbReference type="SAM" id="Coils"/>
    </source>
</evidence>
<proteinExistence type="predicted"/>
<feature type="chain" id="PRO_5012430122" evidence="3">
    <location>
        <begin position="16"/>
        <end position="91"/>
    </location>
</feature>
<dbReference type="WBParaSite" id="L893_g25554.t1">
    <property type="protein sequence ID" value="L893_g25554.t1"/>
    <property type="gene ID" value="L893_g25554"/>
</dbReference>
<evidence type="ECO:0000256" key="3">
    <source>
        <dbReference type="SAM" id="SignalP"/>
    </source>
</evidence>
<accession>A0A1I7ZF50</accession>
<evidence type="ECO:0000256" key="2">
    <source>
        <dbReference type="SAM" id="MobiDB-lite"/>
    </source>
</evidence>
<sequence>MFFIVAPLNLHRVSALQMFCFSPAAMGPSSEDDAASTGSRDIQQRSLEMLERSQANLERSHRNLEGSLNILERSLDIVHTLSRLVDSQDEL</sequence>
<dbReference type="AlphaFoldDB" id="A0A1I7ZF50"/>